<dbReference type="PANTHER" id="PTHR30296">
    <property type="entry name" value="UNCHARACTERIZED PROTEIN YKGE"/>
    <property type="match status" value="1"/>
</dbReference>
<dbReference type="EMBL" id="UINC01000591">
    <property type="protein sequence ID" value="SUZ57999.1"/>
    <property type="molecule type" value="Genomic_DNA"/>
</dbReference>
<evidence type="ECO:0000313" key="2">
    <source>
        <dbReference type="EMBL" id="SUZ57999.1"/>
    </source>
</evidence>
<feature type="domain" description="Cysteine-rich" evidence="1">
    <location>
        <begin position="134"/>
        <end position="218"/>
    </location>
</feature>
<organism evidence="2">
    <name type="scientific">marine metagenome</name>
    <dbReference type="NCBI Taxonomy" id="408172"/>
    <lineage>
        <taxon>unclassified sequences</taxon>
        <taxon>metagenomes</taxon>
        <taxon>ecological metagenomes</taxon>
    </lineage>
</organism>
<protein>
    <recommendedName>
        <fullName evidence="1">Cysteine-rich domain-containing protein</fullName>
    </recommendedName>
</protein>
<proteinExistence type="predicted"/>
<dbReference type="Pfam" id="PF02754">
    <property type="entry name" value="CCG"/>
    <property type="match status" value="2"/>
</dbReference>
<evidence type="ECO:0000259" key="1">
    <source>
        <dbReference type="Pfam" id="PF02754"/>
    </source>
</evidence>
<accession>A0A381NUR3</accession>
<name>A0A381NUR3_9ZZZZ</name>
<dbReference type="GO" id="GO:0005829">
    <property type="term" value="C:cytosol"/>
    <property type="evidence" value="ECO:0007669"/>
    <property type="project" value="TreeGrafter"/>
</dbReference>
<dbReference type="AlphaFoldDB" id="A0A381NUR3"/>
<dbReference type="GO" id="GO:0016491">
    <property type="term" value="F:oxidoreductase activity"/>
    <property type="evidence" value="ECO:0007669"/>
    <property type="project" value="UniProtKB-ARBA"/>
</dbReference>
<dbReference type="PANTHER" id="PTHR30296:SF0">
    <property type="entry name" value="LACTATE UTILIZATION PROTEIN A"/>
    <property type="match status" value="1"/>
</dbReference>
<reference evidence="2" key="1">
    <citation type="submission" date="2018-05" db="EMBL/GenBank/DDBJ databases">
        <authorList>
            <person name="Lanie J.A."/>
            <person name="Ng W.-L."/>
            <person name="Kazmierczak K.M."/>
            <person name="Andrzejewski T.M."/>
            <person name="Davidsen T.M."/>
            <person name="Wayne K.J."/>
            <person name="Tettelin H."/>
            <person name="Glass J.I."/>
            <person name="Rusch D."/>
            <person name="Podicherti R."/>
            <person name="Tsui H.-C.T."/>
            <person name="Winkler M.E."/>
        </authorList>
    </citation>
    <scope>NUCLEOTIDE SEQUENCE</scope>
</reference>
<sequence>MSSNEVYFMGTCLVDLFYPKAGLAGMQLLKNAGVKVIYPSKQTCCGQPSFNSGYRKEALPVARSLIKCFPKDIPIVIPSGSCAGMIKYHWSELFEGESDIEKALSVAERVYELTEFLVDKLNVELTDLGEPTKIAIHTSCSCRNEMKVADRIESLVSQLSKVEVLEQERKPECCGFGGTFAVKQGDISGAMVKDKTDALKATNASCVVSQDCGCLMNIGGALEKQNSKLKTQHIAQFLWDRTNAAN</sequence>
<dbReference type="InterPro" id="IPR004017">
    <property type="entry name" value="Cys_rich_dom"/>
</dbReference>
<gene>
    <name evidence="2" type="ORF">METZ01_LOCUS10853</name>
</gene>
<feature type="domain" description="Cysteine-rich" evidence="1">
    <location>
        <begin position="8"/>
        <end position="87"/>
    </location>
</feature>